<evidence type="ECO:0000256" key="7">
    <source>
        <dbReference type="ARBA" id="ARBA00023136"/>
    </source>
</evidence>
<dbReference type="InterPro" id="IPR011566">
    <property type="entry name" value="Ubq_synth_Coq7"/>
</dbReference>
<dbReference type="Pfam" id="PF03232">
    <property type="entry name" value="COQ7"/>
    <property type="match status" value="1"/>
</dbReference>
<keyword evidence="4 8" id="KW-0560">Oxidoreductase</keyword>
<dbReference type="GO" id="GO:0031314">
    <property type="term" value="C:extrinsic component of mitochondrial inner membrane"/>
    <property type="evidence" value="ECO:0007669"/>
    <property type="project" value="UniProtKB-UniRule"/>
</dbReference>
<feature type="binding site" evidence="8">
    <location>
        <position position="108"/>
    </location>
    <ligand>
        <name>Fe cation</name>
        <dbReference type="ChEBI" id="CHEBI:24875"/>
        <label>1</label>
    </ligand>
</feature>
<dbReference type="CDD" id="cd01042">
    <property type="entry name" value="DMQH"/>
    <property type="match status" value="1"/>
</dbReference>
<comment type="subcellular location">
    <subcellularLocation>
        <location evidence="8">Mitochondrion inner membrane</location>
        <topology evidence="8">Peripheral membrane protein</topology>
        <orientation evidence="8">Matrix side</orientation>
    </subcellularLocation>
</comment>
<keyword evidence="3 8" id="KW-0479">Metal-binding</keyword>
<evidence type="ECO:0000256" key="4">
    <source>
        <dbReference type="ARBA" id="ARBA00023002"/>
    </source>
</evidence>
<dbReference type="GO" id="GO:0008682">
    <property type="term" value="F:3-demethoxyubiquinol 3-hydroxylase activity"/>
    <property type="evidence" value="ECO:0007669"/>
    <property type="project" value="UniProtKB-EC"/>
</dbReference>
<dbReference type="InterPro" id="IPR009078">
    <property type="entry name" value="Ferritin-like_SF"/>
</dbReference>
<comment type="function">
    <text evidence="8">Catalyzes the hydroxylation of 2-polyprenyl-3-methyl-6-methoxy-1,4-benzoquinol (DMQH2) during ubiquinone biosynthesis. Has also a structural role in the COQ enzyme complex, stabilizing other COQ polypeptides.</text>
</comment>
<feature type="binding site" evidence="8">
    <location>
        <position position="111"/>
    </location>
    <ligand>
        <name>Fe cation</name>
        <dbReference type="ChEBI" id="CHEBI:24875"/>
        <label>1</label>
    </ligand>
</feature>
<evidence type="ECO:0000313" key="9">
    <source>
        <dbReference type="EMBL" id="KAK5782198.1"/>
    </source>
</evidence>
<dbReference type="GO" id="GO:0006744">
    <property type="term" value="P:ubiquinone biosynthetic process"/>
    <property type="evidence" value="ECO:0007669"/>
    <property type="project" value="UniProtKB-UniRule"/>
</dbReference>
<dbReference type="GO" id="GO:0046872">
    <property type="term" value="F:metal ion binding"/>
    <property type="evidence" value="ECO:0007669"/>
    <property type="project" value="UniProtKB-KW"/>
</dbReference>
<keyword evidence="2 8" id="KW-0831">Ubiquinone biosynthesis</keyword>
<evidence type="ECO:0000256" key="8">
    <source>
        <dbReference type="HAMAP-Rule" id="MF_03194"/>
    </source>
</evidence>
<gene>
    <name evidence="8" type="primary">COQ7</name>
    <name evidence="9" type="ORF">RI543_000127</name>
</gene>
<dbReference type="Proteomes" id="UP001306508">
    <property type="component" value="Unassembled WGS sequence"/>
</dbReference>
<evidence type="ECO:0000256" key="1">
    <source>
        <dbReference type="ARBA" id="ARBA00004749"/>
    </source>
</evidence>
<reference evidence="10" key="1">
    <citation type="submission" date="2023-07" db="EMBL/GenBank/DDBJ databases">
        <title>A draft genome of Kazachstania heterogenica Y-27499.</title>
        <authorList>
            <person name="Donic C."/>
            <person name="Kralova J.S."/>
            <person name="Fidel L."/>
            <person name="Ben-Dor S."/>
            <person name="Jung S."/>
        </authorList>
    </citation>
    <scope>NUCLEOTIDE SEQUENCE [LARGE SCALE GENOMIC DNA]</scope>
    <source>
        <strain evidence="10">Y27499</strain>
    </source>
</reference>
<dbReference type="HAMAP" id="MF_01658">
    <property type="entry name" value="COQ7"/>
    <property type="match status" value="1"/>
</dbReference>
<evidence type="ECO:0000256" key="2">
    <source>
        <dbReference type="ARBA" id="ARBA00022688"/>
    </source>
</evidence>
<evidence type="ECO:0000256" key="5">
    <source>
        <dbReference type="ARBA" id="ARBA00023004"/>
    </source>
</evidence>
<feature type="binding site" evidence="8">
    <location>
        <position position="160"/>
    </location>
    <ligand>
        <name>Fe cation</name>
        <dbReference type="ChEBI" id="CHEBI:24875"/>
        <label>2</label>
    </ligand>
</feature>
<proteinExistence type="inferred from homology"/>
<comment type="caution">
    <text evidence="9">The sequence shown here is derived from an EMBL/GenBank/DDBJ whole genome shotgun (WGS) entry which is preliminary data.</text>
</comment>
<dbReference type="GO" id="GO:0016709">
    <property type="term" value="F:oxidoreductase activity, acting on paired donors, with incorporation or reduction of molecular oxygen, NAD(P)H as one donor, and incorporation of one atom of oxygen"/>
    <property type="evidence" value="ECO:0007669"/>
    <property type="project" value="UniProtKB-UniRule"/>
</dbReference>
<sequence length="258" mass="29074">MLKTNPLYIQTNNTRFFSVLSKLKTTKSTIELNTNITNSNVNASTSTSTTAKVIKPLSAAQRAYLDRVIRVDQAGELGADYIYRGQIFVLSRKYPHLRSTLDHMWEQEVYHRDTFNQLQLKHRVRPSLITPIWKVGAIVMGAGTALISKEAAMACTEAVETVIGGHYNEQLRVLNNKYEQPVIESSNNSNNSGGGGETVKVPDEVQHLISKIKEFRDQELEHLDTAIEHDSRMAVPYTIITETIKNVCRVAIWCAERI</sequence>
<evidence type="ECO:0000313" key="10">
    <source>
        <dbReference type="Proteomes" id="UP001306508"/>
    </source>
</evidence>
<keyword evidence="8" id="KW-0999">Mitochondrion inner membrane</keyword>
<organism evidence="9 10">
    <name type="scientific">Arxiozyma heterogenica</name>
    <dbReference type="NCBI Taxonomy" id="278026"/>
    <lineage>
        <taxon>Eukaryota</taxon>
        <taxon>Fungi</taxon>
        <taxon>Dikarya</taxon>
        <taxon>Ascomycota</taxon>
        <taxon>Saccharomycotina</taxon>
        <taxon>Saccharomycetes</taxon>
        <taxon>Saccharomycetales</taxon>
        <taxon>Saccharomycetaceae</taxon>
        <taxon>Arxiozyma</taxon>
    </lineage>
</organism>
<feature type="binding site" evidence="8">
    <location>
        <position position="108"/>
    </location>
    <ligand>
        <name>Fe cation</name>
        <dbReference type="ChEBI" id="CHEBI:24875"/>
        <label>2</label>
    </ligand>
</feature>
<feature type="binding site" evidence="8">
    <location>
        <position position="219"/>
    </location>
    <ligand>
        <name>Fe cation</name>
        <dbReference type="ChEBI" id="CHEBI:24875"/>
        <label>2</label>
    </ligand>
</feature>
<dbReference type="PANTHER" id="PTHR11237:SF4">
    <property type="entry name" value="5-DEMETHOXYUBIQUINONE HYDROXYLASE, MITOCHONDRIAL"/>
    <property type="match status" value="1"/>
</dbReference>
<keyword evidence="6 8" id="KW-0503">Monooxygenase</keyword>
<feature type="binding site" evidence="8">
    <location>
        <position position="219"/>
    </location>
    <ligand>
        <name>Fe cation</name>
        <dbReference type="ChEBI" id="CHEBI:24875"/>
        <label>1</label>
    </ligand>
</feature>
<accession>A0AAN7WJM8</accession>
<comment type="subunit">
    <text evidence="8">Component of a multi-subunit COQ enzyme complex, composed of at least COQ3, COQ4, COQ5, COQ6, COQ7 and COQ9.</text>
</comment>
<dbReference type="AlphaFoldDB" id="A0AAN7WJM8"/>
<keyword evidence="7 8" id="KW-0472">Membrane</keyword>
<dbReference type="PANTHER" id="PTHR11237">
    <property type="entry name" value="COENZYME Q10 BIOSYNTHESIS PROTEIN 7"/>
    <property type="match status" value="1"/>
</dbReference>
<keyword evidence="8" id="KW-0496">Mitochondrion</keyword>
<evidence type="ECO:0000256" key="6">
    <source>
        <dbReference type="ARBA" id="ARBA00023033"/>
    </source>
</evidence>
<comment type="similarity">
    <text evidence="8">Belongs to the COQ7 family.</text>
</comment>
<name>A0AAN7WJM8_9SACH</name>
<dbReference type="EC" id="1.14.99.60" evidence="8"/>
<keyword evidence="5 8" id="KW-0408">Iron</keyword>
<keyword evidence="10" id="KW-1185">Reference proteome</keyword>
<dbReference type="EMBL" id="JAWIZZ010000006">
    <property type="protein sequence ID" value="KAK5782198.1"/>
    <property type="molecule type" value="Genomic_DNA"/>
</dbReference>
<comment type="cofactor">
    <cofactor evidence="8">
        <name>Fe cation</name>
        <dbReference type="ChEBI" id="CHEBI:24875"/>
    </cofactor>
    <text evidence="8">Binds 2 iron ions per subunit.</text>
</comment>
<protein>
    <recommendedName>
        <fullName evidence="8">5-demethoxyubiquinone hydroxylase, mitochondrial</fullName>
        <shortName evidence="8">DMQ hydroxylase</shortName>
        <ecNumber evidence="8">1.14.99.60</ecNumber>
    </recommendedName>
    <alternativeName>
        <fullName evidence="8">Ubiquinone biosynthesis monooxygenase COQ7</fullName>
    </alternativeName>
</protein>
<dbReference type="SUPFAM" id="SSF47240">
    <property type="entry name" value="Ferritin-like"/>
    <property type="match status" value="1"/>
</dbReference>
<comment type="catalytic activity">
    <reaction evidence="8">
        <text>a 5-methoxy-2-methyl-3-(all-trans-polyprenyl)benzene-1,4-diol + AH2 + O2 = a 3-demethylubiquinol + A + H2O</text>
        <dbReference type="Rhea" id="RHEA:50908"/>
        <dbReference type="Rhea" id="RHEA-COMP:10859"/>
        <dbReference type="Rhea" id="RHEA-COMP:10914"/>
        <dbReference type="ChEBI" id="CHEBI:13193"/>
        <dbReference type="ChEBI" id="CHEBI:15377"/>
        <dbReference type="ChEBI" id="CHEBI:15379"/>
        <dbReference type="ChEBI" id="CHEBI:17499"/>
        <dbReference type="ChEBI" id="CHEBI:84167"/>
        <dbReference type="ChEBI" id="CHEBI:84422"/>
        <dbReference type="EC" id="1.14.99.60"/>
    </reaction>
</comment>
<feature type="binding site" evidence="8">
    <location>
        <position position="76"/>
    </location>
    <ligand>
        <name>Fe cation</name>
        <dbReference type="ChEBI" id="CHEBI:24875"/>
        <label>1</label>
    </ligand>
</feature>
<evidence type="ECO:0000256" key="3">
    <source>
        <dbReference type="ARBA" id="ARBA00022723"/>
    </source>
</evidence>
<feature type="binding site" evidence="8">
    <location>
        <position position="222"/>
    </location>
    <ligand>
        <name>Fe cation</name>
        <dbReference type="ChEBI" id="CHEBI:24875"/>
        <label>2</label>
    </ligand>
</feature>
<comment type="pathway">
    <text evidence="1 8">Cofactor biosynthesis; ubiquinone biosynthesis.</text>
</comment>